<sequence>MFDEERWAAAVVKVQEGVDRNIGLFDEARAQADTIKPGVRVIRPFTATVNSVVAADGGHAPIEAFPFMSLGAVRVVDSSGEELFFDVIGPRDDTDKLSQRHIDERTPLGQLMADLGNAADSDPVRTARRKGRTGPLMLSELSPMIPAPVRGGQRPKKPLSNGWMTVYRDLCEWAAIYNLVCYRDPTDRMSVILRDGLLRSKIFAHDYFTLMGAIINERIGQVKQRRKRDIFLVGIAKSSEVQARYALAMTLQNIFPAGQPYFAPIPMALQEAVYQWPEYIRLPDGVDKSKGTDTPSMEDPKFNIGAMHFARFGGEADDPVWTLDTLHWQADRAAEILGCLLRDTEQSFPIPSYPQTLIDADAGAQISKMDAELLRDAFLDSIGARVDPAQRTVLDSQVLTVDYASRRYST</sequence>
<dbReference type="EMBL" id="CP004374">
    <property type="protein sequence ID" value="AGM27614.1"/>
    <property type="molecule type" value="Genomic_DNA"/>
</dbReference>
<reference evidence="1 2" key="1">
    <citation type="journal article" date="2013" name="Genome Announc.">
        <title>Complete Genome Sequence of Mycobacterium massiliense Clinical Strain Asan 50594, Belonging to the Type II Genotype.</title>
        <authorList>
            <person name="Kim B.J."/>
            <person name="Kim B.R."/>
            <person name="Hong S.H."/>
            <person name="Seok S.H."/>
            <person name="Kook Y.H."/>
            <person name="Kim B.J."/>
        </authorList>
    </citation>
    <scope>NUCLEOTIDE SEQUENCE [LARGE SCALE GENOMIC DNA]</scope>
    <source>
        <strain evidence="1 2">50594</strain>
    </source>
</reference>
<organism evidence="1 2">
    <name type="scientific">Mycobacteroides abscessus subsp. bolletii 50594</name>
    <dbReference type="NCBI Taxonomy" id="1303024"/>
    <lineage>
        <taxon>Bacteria</taxon>
        <taxon>Bacillati</taxon>
        <taxon>Actinomycetota</taxon>
        <taxon>Actinomycetes</taxon>
        <taxon>Mycobacteriales</taxon>
        <taxon>Mycobacteriaceae</taxon>
        <taxon>Mycobacteroides</taxon>
        <taxon>Mycobacteroides abscessus</taxon>
    </lineage>
</organism>
<accession>A0AB33A7G1</accession>
<evidence type="ECO:0000313" key="2">
    <source>
        <dbReference type="Proteomes" id="UP000013961"/>
    </source>
</evidence>
<proteinExistence type="predicted"/>
<dbReference type="Proteomes" id="UP000013961">
    <property type="component" value="Chromosome"/>
</dbReference>
<dbReference type="RefSeq" id="WP_016341976.1">
    <property type="nucleotide sequence ID" value="NC_021282.1"/>
</dbReference>
<protein>
    <submittedName>
        <fullName evidence="1">Uncharacterized protein</fullName>
    </submittedName>
</protein>
<evidence type="ECO:0000313" key="1">
    <source>
        <dbReference type="EMBL" id="AGM27614.1"/>
    </source>
</evidence>
<dbReference type="AlphaFoldDB" id="A0AB33A7G1"/>
<dbReference type="KEGG" id="mabb:MASS_1012"/>
<name>A0AB33A7G1_9MYCO</name>
<gene>
    <name evidence="1" type="ORF">MASS_1012</name>
</gene>